<dbReference type="PANTHER" id="PTHR11468">
    <property type="entry name" value="GLYCOGEN PHOSPHORYLASE"/>
    <property type="match status" value="1"/>
</dbReference>
<dbReference type="FunFam" id="3.40.50.2000:FF:000003">
    <property type="entry name" value="Alpha-1,4 glucan phosphorylase"/>
    <property type="match status" value="1"/>
</dbReference>
<dbReference type="AlphaFoldDB" id="A0A3B1B8B1"/>
<evidence type="ECO:0000256" key="9">
    <source>
        <dbReference type="ARBA" id="ARBA00023277"/>
    </source>
</evidence>
<comment type="catalytic activity">
    <reaction evidence="1">
        <text>[(1-&gt;4)-alpha-D-glucosyl](n) + phosphate = [(1-&gt;4)-alpha-D-glucosyl](n-1) + alpha-D-glucose 1-phosphate</text>
        <dbReference type="Rhea" id="RHEA:41732"/>
        <dbReference type="Rhea" id="RHEA-COMP:9584"/>
        <dbReference type="Rhea" id="RHEA-COMP:9586"/>
        <dbReference type="ChEBI" id="CHEBI:15444"/>
        <dbReference type="ChEBI" id="CHEBI:43474"/>
        <dbReference type="ChEBI" id="CHEBI:58601"/>
        <dbReference type="EC" id="2.4.1.1"/>
    </reaction>
</comment>
<dbReference type="EC" id="2.4.1.1" evidence="4"/>
<comment type="cofactor">
    <cofactor evidence="2">
        <name>pyridoxal 5'-phosphate</name>
        <dbReference type="ChEBI" id="CHEBI:597326"/>
    </cofactor>
</comment>
<dbReference type="Pfam" id="PF00343">
    <property type="entry name" value="Phosphorylase"/>
    <property type="match status" value="1"/>
</dbReference>
<dbReference type="GO" id="GO:0008184">
    <property type="term" value="F:glycogen phosphorylase activity"/>
    <property type="evidence" value="ECO:0007669"/>
    <property type="project" value="InterPro"/>
</dbReference>
<evidence type="ECO:0000256" key="7">
    <source>
        <dbReference type="ARBA" id="ARBA00022679"/>
    </source>
</evidence>
<evidence type="ECO:0000256" key="1">
    <source>
        <dbReference type="ARBA" id="ARBA00001275"/>
    </source>
</evidence>
<comment type="similarity">
    <text evidence="3">Belongs to the glycogen phosphorylase family.</text>
</comment>
<keyword evidence="5" id="KW-0021">Allosteric enzyme</keyword>
<keyword evidence="6 10" id="KW-0328">Glycosyltransferase</keyword>
<dbReference type="InterPro" id="IPR011833">
    <property type="entry name" value="Glycg_phsphrylas"/>
</dbReference>
<reference evidence="10" key="1">
    <citation type="submission" date="2018-06" db="EMBL/GenBank/DDBJ databases">
        <authorList>
            <person name="Zhirakovskaya E."/>
        </authorList>
    </citation>
    <scope>NUCLEOTIDE SEQUENCE</scope>
</reference>
<proteinExistence type="inferred from homology"/>
<dbReference type="GO" id="GO:0005737">
    <property type="term" value="C:cytoplasm"/>
    <property type="evidence" value="ECO:0007669"/>
    <property type="project" value="TreeGrafter"/>
</dbReference>
<dbReference type="FunFam" id="3.40.50.2000:FF:000002">
    <property type="entry name" value="Alpha-1,4 glucan phosphorylase"/>
    <property type="match status" value="1"/>
</dbReference>
<evidence type="ECO:0000256" key="5">
    <source>
        <dbReference type="ARBA" id="ARBA00022533"/>
    </source>
</evidence>
<evidence type="ECO:0000256" key="6">
    <source>
        <dbReference type="ARBA" id="ARBA00022676"/>
    </source>
</evidence>
<dbReference type="PIRSF" id="PIRSF000460">
    <property type="entry name" value="Pprylas_GlgP"/>
    <property type="match status" value="1"/>
</dbReference>
<keyword evidence="9" id="KW-0119">Carbohydrate metabolism</keyword>
<dbReference type="EMBL" id="UOFX01000072">
    <property type="protein sequence ID" value="VAX10501.1"/>
    <property type="molecule type" value="Genomic_DNA"/>
</dbReference>
<sequence length="833" mass="94967">MRKDEHQHVKLAPLGMDSHSLADDFSHYFCHTLGRDRYNGSTDAIYKALALTLRARLMERWKNTRYAYEAADSKRTYYLSLEFLMGRALGNTMLNLDVTDAVREAMYGLGLNLEEIAEQELDAGLGNGGLGRLAACFLDSCATLQLPVKGYGLRYEYGMFRQEIKDGNQVEAPDHWLRGGNPWEMERPEYTRQVKFGGQTERYVDTSGRDRVRWVNTHDVLAIPFDTPIPGYRNGTVNTLRLWKSTATDAFDLDEFNSGSYPESVAAKNAAEHITMVLYPNDTSENGKILRLRQQYFLASASLQDAFAEWKRLHGDDFTGFAEKNCFQLNDTHPSCTVPEMMRLLVDDEGMEWADAWQITCQTMAYTNHTLLPEALEKWPVRMYRELLPRLLEIIYDINVHFLTDVSTRWPADMNRQQRMSIIEEGSDPQIRMAYLAIVGSFSVNGVAELHSRLLKEGLFRDFYELWPEKFNNKTNGVTQRRWLGACNTGLRKLIDDTISNGWIADLQRLRALAPHVEDPQFRQRWHAVKRENKVRLAALVERDTGVIFNPDAMFDVQVKRMHEYKRQLLNILHVIHLYTRIKAGRTDNWTNRCVLIGGKAAPGYAQAKLIIKLICSVAKRINADQATDGLLKVAFLPNYRVSAMEIICPGTDLSEQISTAGKEASGTGNMKFMMNGALTIGTLDGANIEIREEVGDDHFFLFGLTEHEVNERRYHYDPNGIIASDENLSQVMTLLESGHFNQFEAGVFNSIVHSIRSPHDPWMVAADFTSYVEAQERAAVLYRDRDRWVTSSIMNTASSGRFSTDRTIGEYNRDIWKMEPVPALPITAYSQG</sequence>
<keyword evidence="7 10" id="KW-0808">Transferase</keyword>
<dbReference type="InterPro" id="IPR035090">
    <property type="entry name" value="Pyridoxal_P_attach_site"/>
</dbReference>
<dbReference type="PANTHER" id="PTHR11468:SF3">
    <property type="entry name" value="GLYCOGEN PHOSPHORYLASE, LIVER FORM"/>
    <property type="match status" value="1"/>
</dbReference>
<evidence type="ECO:0000256" key="8">
    <source>
        <dbReference type="ARBA" id="ARBA00022898"/>
    </source>
</evidence>
<dbReference type="Gene3D" id="3.40.50.2000">
    <property type="entry name" value="Glycogen Phosphorylase B"/>
    <property type="match status" value="2"/>
</dbReference>
<protein>
    <recommendedName>
        <fullName evidence="4">glycogen phosphorylase</fullName>
        <ecNumber evidence="4">2.4.1.1</ecNumber>
    </recommendedName>
</protein>
<dbReference type="GO" id="GO:0030170">
    <property type="term" value="F:pyridoxal phosphate binding"/>
    <property type="evidence" value="ECO:0007669"/>
    <property type="project" value="InterPro"/>
</dbReference>
<dbReference type="CDD" id="cd04300">
    <property type="entry name" value="GT35_Glycogen_Phosphorylase"/>
    <property type="match status" value="1"/>
</dbReference>
<dbReference type="InterPro" id="IPR000811">
    <property type="entry name" value="Glyco_trans_35"/>
</dbReference>
<evidence type="ECO:0000256" key="3">
    <source>
        <dbReference type="ARBA" id="ARBA00006047"/>
    </source>
</evidence>
<dbReference type="SUPFAM" id="SSF53756">
    <property type="entry name" value="UDP-Glycosyltransferase/glycogen phosphorylase"/>
    <property type="match status" value="1"/>
</dbReference>
<evidence type="ECO:0000256" key="4">
    <source>
        <dbReference type="ARBA" id="ARBA00012591"/>
    </source>
</evidence>
<organism evidence="10">
    <name type="scientific">hydrothermal vent metagenome</name>
    <dbReference type="NCBI Taxonomy" id="652676"/>
    <lineage>
        <taxon>unclassified sequences</taxon>
        <taxon>metagenomes</taxon>
        <taxon>ecological metagenomes</taxon>
    </lineage>
</organism>
<evidence type="ECO:0000313" key="10">
    <source>
        <dbReference type="EMBL" id="VAX10501.1"/>
    </source>
</evidence>
<accession>A0A3B1B8B1</accession>
<evidence type="ECO:0000256" key="2">
    <source>
        <dbReference type="ARBA" id="ARBA00001933"/>
    </source>
</evidence>
<keyword evidence="8" id="KW-0663">Pyridoxal phosphate</keyword>
<dbReference type="NCBIfam" id="TIGR02093">
    <property type="entry name" value="P_ylase"/>
    <property type="match status" value="1"/>
</dbReference>
<dbReference type="PROSITE" id="PS00102">
    <property type="entry name" value="PHOSPHORYLASE"/>
    <property type="match status" value="1"/>
</dbReference>
<dbReference type="GO" id="GO:0005980">
    <property type="term" value="P:glycogen catabolic process"/>
    <property type="evidence" value="ECO:0007669"/>
    <property type="project" value="TreeGrafter"/>
</dbReference>
<name>A0A3B1B8B1_9ZZZZ</name>
<gene>
    <name evidence="10" type="ORF">MNBD_GAMMA26-106</name>
</gene>